<dbReference type="Pfam" id="PF01420">
    <property type="entry name" value="Methylase_S"/>
    <property type="match status" value="2"/>
</dbReference>
<dbReference type="AlphaFoldDB" id="A0A256LH91"/>
<accession>A0A256LH91</accession>
<dbReference type="PANTHER" id="PTHR30408:SF13">
    <property type="entry name" value="TYPE I RESTRICTION ENZYME HINDI SPECIFICITY SUBUNIT"/>
    <property type="match status" value="1"/>
</dbReference>
<dbReference type="GO" id="GO:0003677">
    <property type="term" value="F:DNA binding"/>
    <property type="evidence" value="ECO:0007669"/>
    <property type="project" value="UniProtKB-KW"/>
</dbReference>
<dbReference type="InterPro" id="IPR000055">
    <property type="entry name" value="Restrct_endonuc_typeI_TRD"/>
</dbReference>
<feature type="domain" description="Type I restriction modification DNA specificity" evidence="4">
    <location>
        <begin position="210"/>
        <end position="374"/>
    </location>
</feature>
<dbReference type="Gene3D" id="3.90.220.20">
    <property type="entry name" value="DNA methylase specificity domains"/>
    <property type="match status" value="2"/>
</dbReference>
<proteinExistence type="inferred from homology"/>
<dbReference type="InterPro" id="IPR052021">
    <property type="entry name" value="Type-I_RS_S_subunit"/>
</dbReference>
<dbReference type="RefSeq" id="WP_094544878.1">
    <property type="nucleotide sequence ID" value="NZ_NGNX01000011.1"/>
</dbReference>
<keyword evidence="2" id="KW-0680">Restriction system</keyword>
<evidence type="ECO:0000256" key="3">
    <source>
        <dbReference type="ARBA" id="ARBA00023125"/>
    </source>
</evidence>
<evidence type="ECO:0000256" key="2">
    <source>
        <dbReference type="ARBA" id="ARBA00022747"/>
    </source>
</evidence>
<dbReference type="SUPFAM" id="SSF116734">
    <property type="entry name" value="DNA methylase specificity domain"/>
    <property type="match status" value="2"/>
</dbReference>
<comment type="similarity">
    <text evidence="1">Belongs to the type-I restriction system S methylase family.</text>
</comment>
<dbReference type="InterPro" id="IPR044946">
    <property type="entry name" value="Restrct_endonuc_typeI_TRD_sf"/>
</dbReference>
<dbReference type="CDD" id="cd17251">
    <property type="entry name" value="RMtype1_S_HinAWORF1578P-TRD2-CR2_like"/>
    <property type="match status" value="1"/>
</dbReference>
<sequence length="384" mass="43294">MKYNSNSLKNLVSFTSKGIAPKYAKSDDDNSILVLNQKCNRDGKISLKNARYNNLSKRKVSKEKILNDKDILINSTGVGTAGRIAQIRKDQLINPITVDSHMIILRPSKNINPDYLGYALKAKQKLVESYAEGSTGQTEINRQRLLDDTVIRYPSIGEQEKIANIFLNLDRKIEKNNQINDNLLDLISLIWNKYSKDIKFKTTLQQLAQNIITGKTPNTKIKENYGTDIPFVKIPDMHNKVFIDETMQSLSLLGANSQKSKYLPPNSIMVSCIGTPGLVSLTGTTVQTNQQINSLILKPKYLYCTFLELKSLKDKIGNLGSGGTTIKNLNKSDFSNLEITMPDKESILDKFNNIARPIFDQIHTNNIETKKLMQLKASLLNKYF</sequence>
<reference evidence="5 6" key="1">
    <citation type="submission" date="2017-04" db="EMBL/GenBank/DDBJ databases">
        <authorList>
            <person name="Afonso C.L."/>
            <person name="Miller P.J."/>
            <person name="Scott M.A."/>
            <person name="Spackman E."/>
            <person name="Goraichik I."/>
            <person name="Dimitrov K.M."/>
            <person name="Suarez D.L."/>
            <person name="Swayne D.E."/>
        </authorList>
    </citation>
    <scope>NUCLEOTIDE SEQUENCE [LARGE SCALE GENOMIC DNA]</scope>
    <source>
        <strain evidence="5 6">609q</strain>
    </source>
</reference>
<dbReference type="Proteomes" id="UP000215828">
    <property type="component" value="Unassembled WGS sequence"/>
</dbReference>
<dbReference type="EMBL" id="NGNX01000011">
    <property type="protein sequence ID" value="OYR92416.1"/>
    <property type="molecule type" value="Genomic_DNA"/>
</dbReference>
<dbReference type="GO" id="GO:0009307">
    <property type="term" value="P:DNA restriction-modification system"/>
    <property type="evidence" value="ECO:0007669"/>
    <property type="project" value="UniProtKB-KW"/>
</dbReference>
<comment type="caution">
    <text evidence="5">The sequence shown here is derived from an EMBL/GenBank/DDBJ whole genome shotgun (WGS) entry which is preliminary data.</text>
</comment>
<reference evidence="5 6" key="2">
    <citation type="submission" date="2017-09" db="EMBL/GenBank/DDBJ databases">
        <title>Tripartite evolution among Lactobacillus johnsonii, Lactobacillus taiwanensis, Lactobacillus reuteri and their rodent host.</title>
        <authorList>
            <person name="Wang T."/>
            <person name="Knowles S."/>
            <person name="Cheng C."/>
        </authorList>
    </citation>
    <scope>NUCLEOTIDE SEQUENCE [LARGE SCALE GENOMIC DNA]</scope>
    <source>
        <strain evidence="5 6">609q</strain>
    </source>
</reference>
<evidence type="ECO:0000259" key="4">
    <source>
        <dbReference type="Pfam" id="PF01420"/>
    </source>
</evidence>
<dbReference type="PANTHER" id="PTHR30408">
    <property type="entry name" value="TYPE-1 RESTRICTION ENZYME ECOKI SPECIFICITY PROTEIN"/>
    <property type="match status" value="1"/>
</dbReference>
<evidence type="ECO:0000313" key="6">
    <source>
        <dbReference type="Proteomes" id="UP000215828"/>
    </source>
</evidence>
<keyword evidence="3" id="KW-0238">DNA-binding</keyword>
<gene>
    <name evidence="5" type="ORF">CBF70_05185</name>
</gene>
<organism evidence="5 6">
    <name type="scientific">Lactobacillus taiwanensis</name>
    <dbReference type="NCBI Taxonomy" id="508451"/>
    <lineage>
        <taxon>Bacteria</taxon>
        <taxon>Bacillati</taxon>
        <taxon>Bacillota</taxon>
        <taxon>Bacilli</taxon>
        <taxon>Lactobacillales</taxon>
        <taxon>Lactobacillaceae</taxon>
        <taxon>Lactobacillus</taxon>
    </lineage>
</organism>
<evidence type="ECO:0000256" key="1">
    <source>
        <dbReference type="ARBA" id="ARBA00010923"/>
    </source>
</evidence>
<feature type="domain" description="Type I restriction modification DNA specificity" evidence="4">
    <location>
        <begin position="49"/>
        <end position="182"/>
    </location>
</feature>
<evidence type="ECO:0000313" key="5">
    <source>
        <dbReference type="EMBL" id="OYR92416.1"/>
    </source>
</evidence>
<name>A0A256LH91_9LACO</name>
<protein>
    <recommendedName>
        <fullName evidence="4">Type I restriction modification DNA specificity domain-containing protein</fullName>
    </recommendedName>
</protein>